<dbReference type="PANTHER" id="PTHR33355">
    <property type="entry name" value="WALL-ASSOCIATED RECEPTOR KINASE CARBOXY-TERMINAL PROTEIN-RELATED"/>
    <property type="match status" value="1"/>
</dbReference>
<organism evidence="1 2">
    <name type="scientific">Papaver somniferum</name>
    <name type="common">Opium poppy</name>
    <dbReference type="NCBI Taxonomy" id="3469"/>
    <lineage>
        <taxon>Eukaryota</taxon>
        <taxon>Viridiplantae</taxon>
        <taxon>Streptophyta</taxon>
        <taxon>Embryophyta</taxon>
        <taxon>Tracheophyta</taxon>
        <taxon>Spermatophyta</taxon>
        <taxon>Magnoliopsida</taxon>
        <taxon>Ranunculales</taxon>
        <taxon>Papaveraceae</taxon>
        <taxon>Papaveroideae</taxon>
        <taxon>Papaver</taxon>
    </lineage>
</organism>
<proteinExistence type="predicted"/>
<protein>
    <recommendedName>
        <fullName evidence="3">Wall-associated receptor kinase C-terminal domain-containing protein</fullName>
    </recommendedName>
</protein>
<dbReference type="Proteomes" id="UP000316621">
    <property type="component" value="Chromosome 11"/>
</dbReference>
<dbReference type="EMBL" id="CM010725">
    <property type="protein sequence ID" value="RZC83905.1"/>
    <property type="molecule type" value="Genomic_DNA"/>
</dbReference>
<name>A0A4Y7LIF7_PAPSO</name>
<evidence type="ECO:0000313" key="1">
    <source>
        <dbReference type="EMBL" id="RZC83905.1"/>
    </source>
</evidence>
<accession>A0A4Y7LIF7</accession>
<dbReference type="PANTHER" id="PTHR33355:SF11">
    <property type="entry name" value="WALL-ASSOCIATED RECEPTOR KINASE GALACTURONAN-BINDING DOMAIN-CONTAINING PROTEIN"/>
    <property type="match status" value="1"/>
</dbReference>
<gene>
    <name evidence="1" type="ORF">C5167_046691</name>
</gene>
<evidence type="ECO:0000313" key="2">
    <source>
        <dbReference type="Proteomes" id="UP000316621"/>
    </source>
</evidence>
<keyword evidence="2" id="KW-1185">Reference proteome</keyword>
<dbReference type="Gramene" id="RZC83905">
    <property type="protein sequence ID" value="RZC83905"/>
    <property type="gene ID" value="C5167_046691"/>
</dbReference>
<reference evidence="1 2" key="1">
    <citation type="journal article" date="2018" name="Science">
        <title>The opium poppy genome and morphinan production.</title>
        <authorList>
            <person name="Guo L."/>
            <person name="Winzer T."/>
            <person name="Yang X."/>
            <person name="Li Y."/>
            <person name="Ning Z."/>
            <person name="He Z."/>
            <person name="Teodor R."/>
            <person name="Lu Y."/>
            <person name="Bowser T.A."/>
            <person name="Graham I.A."/>
            <person name="Ye K."/>
        </authorList>
    </citation>
    <scope>NUCLEOTIDE SEQUENCE [LARGE SCALE GENOMIC DNA]</scope>
    <source>
        <strain evidence="2">cv. HN1</strain>
        <tissue evidence="1">Leaves</tissue>
    </source>
</reference>
<dbReference type="AlphaFoldDB" id="A0A4Y7LIF7"/>
<evidence type="ECO:0008006" key="3">
    <source>
        <dbReference type="Google" id="ProtNLM"/>
    </source>
</evidence>
<sequence>MEKIKNLNTFHFLFLDLTFFFLFFSPRIVIQATPTSYCGKIKIQKPFSLQNYNEPSSVLSQVLLCKSQNLYFRTSIGLFPVSSIDYDSKTLTVSHFSSCSPASQKFISPNLLTAGFPSLTDKPNSLLLFNCLKQSKPMSSLSHNCTKFYGCEKMSTSLDSSSSCWLFDDSEKLEIGFDPKKFNCSHYSRIYKDSSIGEKYELGTRISFDIPDHVPNICDKCRKQNGNCGVGLKCVCYPKQCSVTSRDVAPNMADLRNSEFLGSVSETGY</sequence>
<dbReference type="OMA" id="DHIPNIC"/>